<keyword evidence="2 3" id="KW-0067">ATP-binding</keyword>
<proteinExistence type="predicted"/>
<dbReference type="AlphaFoldDB" id="A0AA35MGG9"/>
<dbReference type="PANTHER" id="PTHR24359">
    <property type="entry name" value="SERINE/THREONINE-PROTEIN KINASE SBK1"/>
    <property type="match status" value="1"/>
</dbReference>
<feature type="region of interest" description="Disordered" evidence="4">
    <location>
        <begin position="536"/>
        <end position="562"/>
    </location>
</feature>
<dbReference type="Gene3D" id="1.10.510.10">
    <property type="entry name" value="Transferase(Phosphotransferase) domain 1"/>
    <property type="match status" value="1"/>
</dbReference>
<dbReference type="CDD" id="cd00180">
    <property type="entry name" value="PKc"/>
    <property type="match status" value="1"/>
</dbReference>
<dbReference type="PROSITE" id="PS00107">
    <property type="entry name" value="PROTEIN_KINASE_ATP"/>
    <property type="match status" value="1"/>
</dbReference>
<dbReference type="Proteomes" id="UP001160390">
    <property type="component" value="Unassembled WGS sequence"/>
</dbReference>
<feature type="compositionally biased region" description="Polar residues" evidence="4">
    <location>
        <begin position="537"/>
        <end position="549"/>
    </location>
</feature>
<comment type="caution">
    <text evidence="6">The sequence shown here is derived from an EMBL/GenBank/DDBJ whole genome shotgun (WGS) entry which is preliminary data.</text>
</comment>
<accession>A0AA35MGG9</accession>
<dbReference type="GO" id="GO:0004674">
    <property type="term" value="F:protein serine/threonine kinase activity"/>
    <property type="evidence" value="ECO:0007669"/>
    <property type="project" value="TreeGrafter"/>
</dbReference>
<dbReference type="SMART" id="SM00220">
    <property type="entry name" value="S_TKc"/>
    <property type="match status" value="1"/>
</dbReference>
<gene>
    <name evidence="6" type="ORF">CCHLO57077_00010527</name>
</gene>
<dbReference type="InterPro" id="IPR000719">
    <property type="entry name" value="Prot_kinase_dom"/>
</dbReference>
<evidence type="ECO:0000313" key="6">
    <source>
        <dbReference type="EMBL" id="CAI6096124.1"/>
    </source>
</evidence>
<sequence>MEYLDNENVLAIVRPNNDAELWFGNELQVRPQWKTQGLVHNCVVITLQDRPFTSAGVVFGTGRDCEVVIAEKEDSVPEEGMSFPDMSPSRTFEECHFSIGLDHQYRLVARDLTDGQGIRVRYNGFENSSDVRNAEWILAGPGVPDRYRQWRDQLEPWRLTIVVQGQTLFDILPGKALQGLRARGMQAQLFRQGKDPKGPLSRQVPVTVPRYLNDGETVEHEVGGGGFGIVKYCWNPFTSKEYVVKRPHPDWSFDREQWRQEARILDLARHPHIVEFMGANFDTTPCIAMEHVALGALQHQEGITRIEALIILRQCTSALSFLHGHQPAIIHRDIKPHNILVQQRGEGGANGSIVVKLCDFGLIREIFGKAIISKPGTERYFPPEYYPVGGYEPRLGVGMDMWSLGLTIFELVRCTLPSDLSTSSSSPIRQWGDDNIIPGTPMHHQIVSDLHQFAENENQADFSILKRMLVLDSVQRITAKEAHELAEAMDISAFELAQTVTAAAIEPGTAAAMEYGTATAMEHGTVVGQAQPLVDQAESTAEDMSSLSISGPRPAKRKRGNY</sequence>
<evidence type="ECO:0000259" key="5">
    <source>
        <dbReference type="PROSITE" id="PS50011"/>
    </source>
</evidence>
<keyword evidence="7" id="KW-1185">Reference proteome</keyword>
<name>A0AA35MGG9_9HYPO</name>
<feature type="binding site" evidence="3">
    <location>
        <position position="245"/>
    </location>
    <ligand>
        <name>ATP</name>
        <dbReference type="ChEBI" id="CHEBI:30616"/>
    </ligand>
</feature>
<dbReference type="Pfam" id="PF00069">
    <property type="entry name" value="Pkinase"/>
    <property type="match status" value="1"/>
</dbReference>
<evidence type="ECO:0000256" key="3">
    <source>
        <dbReference type="PROSITE-ProRule" id="PRU10141"/>
    </source>
</evidence>
<dbReference type="PANTHER" id="PTHR24359:SF1">
    <property type="entry name" value="INHIBITOR OF NUCLEAR FACTOR KAPPA-B KINASE EPSILON SUBUNIT HOMOLOG 1-RELATED"/>
    <property type="match status" value="1"/>
</dbReference>
<protein>
    <recommendedName>
        <fullName evidence="5">Protein kinase domain-containing protein</fullName>
    </recommendedName>
</protein>
<dbReference type="InterPro" id="IPR017441">
    <property type="entry name" value="Protein_kinase_ATP_BS"/>
</dbReference>
<reference evidence="6" key="1">
    <citation type="submission" date="2023-01" db="EMBL/GenBank/DDBJ databases">
        <authorList>
            <person name="Piombo E."/>
        </authorList>
    </citation>
    <scope>NUCLEOTIDE SEQUENCE</scope>
</reference>
<dbReference type="PROSITE" id="PS50011">
    <property type="entry name" value="PROTEIN_KINASE_DOM"/>
    <property type="match status" value="1"/>
</dbReference>
<dbReference type="EMBL" id="CABFNP030001281">
    <property type="protein sequence ID" value="CAI6096124.1"/>
    <property type="molecule type" value="Genomic_DNA"/>
</dbReference>
<evidence type="ECO:0000256" key="2">
    <source>
        <dbReference type="ARBA" id="ARBA00022840"/>
    </source>
</evidence>
<feature type="domain" description="Protein kinase" evidence="5">
    <location>
        <begin position="216"/>
        <end position="486"/>
    </location>
</feature>
<dbReference type="SUPFAM" id="SSF56112">
    <property type="entry name" value="Protein kinase-like (PK-like)"/>
    <property type="match status" value="1"/>
</dbReference>
<evidence type="ECO:0000256" key="1">
    <source>
        <dbReference type="ARBA" id="ARBA00022741"/>
    </source>
</evidence>
<evidence type="ECO:0000256" key="4">
    <source>
        <dbReference type="SAM" id="MobiDB-lite"/>
    </source>
</evidence>
<dbReference type="GO" id="GO:0005524">
    <property type="term" value="F:ATP binding"/>
    <property type="evidence" value="ECO:0007669"/>
    <property type="project" value="UniProtKB-UniRule"/>
</dbReference>
<organism evidence="6 7">
    <name type="scientific">Clonostachys chloroleuca</name>
    <dbReference type="NCBI Taxonomy" id="1926264"/>
    <lineage>
        <taxon>Eukaryota</taxon>
        <taxon>Fungi</taxon>
        <taxon>Dikarya</taxon>
        <taxon>Ascomycota</taxon>
        <taxon>Pezizomycotina</taxon>
        <taxon>Sordariomycetes</taxon>
        <taxon>Hypocreomycetidae</taxon>
        <taxon>Hypocreales</taxon>
        <taxon>Bionectriaceae</taxon>
        <taxon>Clonostachys</taxon>
    </lineage>
</organism>
<keyword evidence="1 3" id="KW-0547">Nucleotide-binding</keyword>
<dbReference type="PROSITE" id="PS00108">
    <property type="entry name" value="PROTEIN_KINASE_ST"/>
    <property type="match status" value="1"/>
</dbReference>
<evidence type="ECO:0000313" key="7">
    <source>
        <dbReference type="Proteomes" id="UP001160390"/>
    </source>
</evidence>
<dbReference type="InterPro" id="IPR008271">
    <property type="entry name" value="Ser/Thr_kinase_AS"/>
</dbReference>
<dbReference type="InterPro" id="IPR011009">
    <property type="entry name" value="Kinase-like_dom_sf"/>
</dbReference>